<evidence type="ECO:0008006" key="4">
    <source>
        <dbReference type="Google" id="ProtNLM"/>
    </source>
</evidence>
<evidence type="ECO:0000313" key="3">
    <source>
        <dbReference type="Proteomes" id="UP000373149"/>
    </source>
</evidence>
<sequence>MHRRTLPIALSGLLALSAVGLSSPSAYAAESDISFSNIVVNGGKPIVVGTSKMVSVPVTYTIRHSVKLDWHYVFLYRGVLNGSEKTLGSGGQGPYCTANSSGTVENCEMTVDIVPKDDLVNADATTWKTGGTGIKPNGSYDTDKNSVTASVKRYAKLTVNASPEPVTKGQKITVTGQITRADWNTHKYAGYSGRTVSLQFREKGASSYTTVKKVTSGSTGGLKTTVTAGKDGYWRWVYYGNSTTGSAKSAADFVDVR</sequence>
<feature type="signal peptide" evidence="1">
    <location>
        <begin position="1"/>
        <end position="28"/>
    </location>
</feature>
<reference evidence="2 3" key="1">
    <citation type="submission" date="2019-09" db="EMBL/GenBank/DDBJ databases">
        <authorList>
            <person name="Duangmal K."/>
            <person name="Teo W.F.A."/>
            <person name="Lipun K."/>
        </authorList>
    </citation>
    <scope>NUCLEOTIDE SEQUENCE [LARGE SCALE GENOMIC DNA]</scope>
    <source>
        <strain evidence="2 3">K1PN6</strain>
    </source>
</reference>
<dbReference type="RefSeq" id="WP_152869978.1">
    <property type="nucleotide sequence ID" value="NZ_VMNX01000349.1"/>
</dbReference>
<keyword evidence="1" id="KW-0732">Signal</keyword>
<organism evidence="2 3">
    <name type="scientific">Streptomyces acidicola</name>
    <dbReference type="NCBI Taxonomy" id="2596892"/>
    <lineage>
        <taxon>Bacteria</taxon>
        <taxon>Bacillati</taxon>
        <taxon>Actinomycetota</taxon>
        <taxon>Actinomycetes</taxon>
        <taxon>Kitasatosporales</taxon>
        <taxon>Streptomycetaceae</taxon>
        <taxon>Streptomyces</taxon>
    </lineage>
</organism>
<dbReference type="AlphaFoldDB" id="A0A5N8X725"/>
<comment type="caution">
    <text evidence="2">The sequence shown here is derived from an EMBL/GenBank/DDBJ whole genome shotgun (WGS) entry which is preliminary data.</text>
</comment>
<keyword evidence="3" id="KW-1185">Reference proteome</keyword>
<accession>A0A5N8X725</accession>
<proteinExistence type="predicted"/>
<dbReference type="EMBL" id="VMNX01000349">
    <property type="protein sequence ID" value="MPY54996.1"/>
    <property type="molecule type" value="Genomic_DNA"/>
</dbReference>
<name>A0A5N8X725_9ACTN</name>
<evidence type="ECO:0000256" key="1">
    <source>
        <dbReference type="SAM" id="SignalP"/>
    </source>
</evidence>
<protein>
    <recommendedName>
        <fullName evidence="4">Calcium-binding protein</fullName>
    </recommendedName>
</protein>
<gene>
    <name evidence="2" type="ORF">FPZ41_43195</name>
</gene>
<dbReference type="Proteomes" id="UP000373149">
    <property type="component" value="Unassembled WGS sequence"/>
</dbReference>
<feature type="chain" id="PRO_5024375735" description="Calcium-binding protein" evidence="1">
    <location>
        <begin position="29"/>
        <end position="257"/>
    </location>
</feature>
<evidence type="ECO:0000313" key="2">
    <source>
        <dbReference type="EMBL" id="MPY54996.1"/>
    </source>
</evidence>